<keyword evidence="3" id="KW-1185">Reference proteome</keyword>
<protein>
    <submittedName>
        <fullName evidence="1 2">Uncharacterized protein</fullName>
    </submittedName>
</protein>
<dbReference type="AlphaFoldDB" id="A0A072U9I4"/>
<dbReference type="EMBL" id="CM001222">
    <property type="protein sequence ID" value="KEH26322.1"/>
    <property type="molecule type" value="Genomic_DNA"/>
</dbReference>
<gene>
    <name evidence="1" type="ordered locus">MTR_6g452820</name>
</gene>
<evidence type="ECO:0000313" key="3">
    <source>
        <dbReference type="Proteomes" id="UP000002051"/>
    </source>
</evidence>
<proteinExistence type="predicted"/>
<evidence type="ECO:0000313" key="2">
    <source>
        <dbReference type="EnsemblPlants" id="KEH26322"/>
    </source>
</evidence>
<dbReference type="EnsemblPlants" id="KEH26322">
    <property type="protein sequence ID" value="KEH26322"/>
    <property type="gene ID" value="MTR_6g452820"/>
</dbReference>
<name>A0A072U9I4_MEDTR</name>
<dbReference type="HOGENOM" id="CLU_1818725_0_0_1"/>
<reference evidence="2" key="3">
    <citation type="submission" date="2015-04" db="UniProtKB">
        <authorList>
            <consortium name="EnsemblPlants"/>
        </authorList>
    </citation>
    <scope>IDENTIFICATION</scope>
    <source>
        <strain evidence="2">cv. Jemalong A17</strain>
    </source>
</reference>
<reference evidence="1 3" key="2">
    <citation type="journal article" date="2014" name="BMC Genomics">
        <title>An improved genome release (version Mt4.0) for the model legume Medicago truncatula.</title>
        <authorList>
            <person name="Tang H."/>
            <person name="Krishnakumar V."/>
            <person name="Bidwell S."/>
            <person name="Rosen B."/>
            <person name="Chan A."/>
            <person name="Zhou S."/>
            <person name="Gentzbittel L."/>
            <person name="Childs K.L."/>
            <person name="Yandell M."/>
            <person name="Gundlach H."/>
            <person name="Mayer K.F."/>
            <person name="Schwartz D.C."/>
            <person name="Town C.D."/>
        </authorList>
    </citation>
    <scope>GENOME REANNOTATION</scope>
    <source>
        <strain evidence="1">A17</strain>
        <strain evidence="2 3">cv. Jemalong A17</strain>
    </source>
</reference>
<organism evidence="1 3">
    <name type="scientific">Medicago truncatula</name>
    <name type="common">Barrel medic</name>
    <name type="synonym">Medicago tribuloides</name>
    <dbReference type="NCBI Taxonomy" id="3880"/>
    <lineage>
        <taxon>Eukaryota</taxon>
        <taxon>Viridiplantae</taxon>
        <taxon>Streptophyta</taxon>
        <taxon>Embryophyta</taxon>
        <taxon>Tracheophyta</taxon>
        <taxon>Spermatophyta</taxon>
        <taxon>Magnoliopsida</taxon>
        <taxon>eudicotyledons</taxon>
        <taxon>Gunneridae</taxon>
        <taxon>Pentapetalae</taxon>
        <taxon>rosids</taxon>
        <taxon>fabids</taxon>
        <taxon>Fabales</taxon>
        <taxon>Fabaceae</taxon>
        <taxon>Papilionoideae</taxon>
        <taxon>50 kb inversion clade</taxon>
        <taxon>NPAAA clade</taxon>
        <taxon>Hologalegina</taxon>
        <taxon>IRL clade</taxon>
        <taxon>Trifolieae</taxon>
        <taxon>Medicago</taxon>
    </lineage>
</organism>
<reference evidence="1 3" key="1">
    <citation type="journal article" date="2011" name="Nature">
        <title>The Medicago genome provides insight into the evolution of rhizobial symbioses.</title>
        <authorList>
            <person name="Young N.D."/>
            <person name="Debelle F."/>
            <person name="Oldroyd G.E."/>
            <person name="Geurts R."/>
            <person name="Cannon S.B."/>
            <person name="Udvardi M.K."/>
            <person name="Benedito V.A."/>
            <person name="Mayer K.F."/>
            <person name="Gouzy J."/>
            <person name="Schoof H."/>
            <person name="Van de Peer Y."/>
            <person name="Proost S."/>
            <person name="Cook D.R."/>
            <person name="Meyers B.C."/>
            <person name="Spannagl M."/>
            <person name="Cheung F."/>
            <person name="De Mita S."/>
            <person name="Krishnakumar V."/>
            <person name="Gundlach H."/>
            <person name="Zhou S."/>
            <person name="Mudge J."/>
            <person name="Bharti A.K."/>
            <person name="Murray J.D."/>
            <person name="Naoumkina M.A."/>
            <person name="Rosen B."/>
            <person name="Silverstein K.A."/>
            <person name="Tang H."/>
            <person name="Rombauts S."/>
            <person name="Zhao P.X."/>
            <person name="Zhou P."/>
            <person name="Barbe V."/>
            <person name="Bardou P."/>
            <person name="Bechner M."/>
            <person name="Bellec A."/>
            <person name="Berger A."/>
            <person name="Berges H."/>
            <person name="Bidwell S."/>
            <person name="Bisseling T."/>
            <person name="Choisne N."/>
            <person name="Couloux A."/>
            <person name="Denny R."/>
            <person name="Deshpande S."/>
            <person name="Dai X."/>
            <person name="Doyle J.J."/>
            <person name="Dudez A.M."/>
            <person name="Farmer A.D."/>
            <person name="Fouteau S."/>
            <person name="Franken C."/>
            <person name="Gibelin C."/>
            <person name="Gish J."/>
            <person name="Goldstein S."/>
            <person name="Gonzalez A.J."/>
            <person name="Green P.J."/>
            <person name="Hallab A."/>
            <person name="Hartog M."/>
            <person name="Hua A."/>
            <person name="Humphray S.J."/>
            <person name="Jeong D.H."/>
            <person name="Jing Y."/>
            <person name="Jocker A."/>
            <person name="Kenton S.M."/>
            <person name="Kim D.J."/>
            <person name="Klee K."/>
            <person name="Lai H."/>
            <person name="Lang C."/>
            <person name="Lin S."/>
            <person name="Macmil S.L."/>
            <person name="Magdelenat G."/>
            <person name="Matthews L."/>
            <person name="McCorrison J."/>
            <person name="Monaghan E.L."/>
            <person name="Mun J.H."/>
            <person name="Najar F.Z."/>
            <person name="Nicholson C."/>
            <person name="Noirot C."/>
            <person name="O'Bleness M."/>
            <person name="Paule C.R."/>
            <person name="Poulain J."/>
            <person name="Prion F."/>
            <person name="Qin B."/>
            <person name="Qu C."/>
            <person name="Retzel E.F."/>
            <person name="Riddle C."/>
            <person name="Sallet E."/>
            <person name="Samain S."/>
            <person name="Samson N."/>
            <person name="Sanders I."/>
            <person name="Saurat O."/>
            <person name="Scarpelli C."/>
            <person name="Schiex T."/>
            <person name="Segurens B."/>
            <person name="Severin A.J."/>
            <person name="Sherrier D.J."/>
            <person name="Shi R."/>
            <person name="Sims S."/>
            <person name="Singer S.R."/>
            <person name="Sinharoy S."/>
            <person name="Sterck L."/>
            <person name="Viollet A."/>
            <person name="Wang B.B."/>
            <person name="Wang K."/>
            <person name="Wang M."/>
            <person name="Wang X."/>
            <person name="Warfsmann J."/>
            <person name="Weissenbach J."/>
            <person name="White D.D."/>
            <person name="White J.D."/>
            <person name="Wiley G.B."/>
            <person name="Wincker P."/>
            <person name="Xing Y."/>
            <person name="Yang L."/>
            <person name="Yao Z."/>
            <person name="Ying F."/>
            <person name="Zhai J."/>
            <person name="Zhou L."/>
            <person name="Zuber A."/>
            <person name="Denarie J."/>
            <person name="Dixon R.A."/>
            <person name="May G.D."/>
            <person name="Schwartz D.C."/>
            <person name="Rogers J."/>
            <person name="Quetier F."/>
            <person name="Town C.D."/>
            <person name="Roe B.A."/>
        </authorList>
    </citation>
    <scope>NUCLEOTIDE SEQUENCE [LARGE SCALE GENOMIC DNA]</scope>
    <source>
        <strain evidence="1">A17</strain>
        <strain evidence="2 3">cv. Jemalong A17</strain>
    </source>
</reference>
<evidence type="ECO:0000313" key="1">
    <source>
        <dbReference type="EMBL" id="KEH26322.1"/>
    </source>
</evidence>
<sequence>MDDSTQESHIRSDNKDSFLFLDVVVVVDGGGSVRSDEFMDFLWVFLMNVKFKMMKNSKVEDEERKKIISFCWYATNKIILLPSGGSRCQPSSSLLLGCTNADNGKEVERNEILKSKEELQREHAWGWWLGAKLKLGIGLLKL</sequence>
<accession>A0A072U9I4</accession>
<dbReference type="Proteomes" id="UP000002051">
    <property type="component" value="Chromosome 6"/>
</dbReference>